<organism evidence="1 2">
    <name type="scientific">Shinella yambaruensis</name>
    <dbReference type="NCBI Taxonomy" id="415996"/>
    <lineage>
        <taxon>Bacteria</taxon>
        <taxon>Pseudomonadati</taxon>
        <taxon>Pseudomonadota</taxon>
        <taxon>Alphaproteobacteria</taxon>
        <taxon>Hyphomicrobiales</taxon>
        <taxon>Rhizobiaceae</taxon>
        <taxon>Shinella</taxon>
    </lineage>
</organism>
<protein>
    <submittedName>
        <fullName evidence="1">Acetone carboxylase subunit gamma</fullName>
    </submittedName>
</protein>
<dbReference type="InterPro" id="IPR016750">
    <property type="entry name" value="Aceto_COase_bsu/gsu"/>
</dbReference>
<sequence>MSAYSKDVIRELVEGTLPWPQTRRIMSAYKDDDRFDKYISVLQDRVAWDDPILLPVGDRLFICDGGEGRVTRCECGHSFGDYRENWKLKAVINVRNTEASLREIYPNSDLPDPDWMEIREFFCPACAHLHEVEAAAPGYPIVHDFQPDLEGFYRDWLGKPLGKPGKETA</sequence>
<name>A0ABQ5ZF59_9HYPH</name>
<dbReference type="EMBL" id="BSOP01000010">
    <property type="protein sequence ID" value="GLR50096.1"/>
    <property type="molecule type" value="Genomic_DNA"/>
</dbReference>
<evidence type="ECO:0000313" key="1">
    <source>
        <dbReference type="EMBL" id="GLR50096.1"/>
    </source>
</evidence>
<reference evidence="2" key="1">
    <citation type="journal article" date="2019" name="Int. J. Syst. Evol. Microbiol.">
        <title>The Global Catalogue of Microorganisms (GCM) 10K type strain sequencing project: providing services to taxonomists for standard genome sequencing and annotation.</title>
        <authorList>
            <consortium name="The Broad Institute Genomics Platform"/>
            <consortium name="The Broad Institute Genome Sequencing Center for Infectious Disease"/>
            <person name="Wu L."/>
            <person name="Ma J."/>
        </authorList>
    </citation>
    <scope>NUCLEOTIDE SEQUENCE [LARGE SCALE GENOMIC DNA]</scope>
    <source>
        <strain evidence="2">NBRC 102122</strain>
    </source>
</reference>
<accession>A0ABQ5ZF59</accession>
<dbReference type="PIRSF" id="PIRSF019217">
    <property type="entry name" value="Acetone_carboxlyase_gsu"/>
    <property type="match status" value="1"/>
</dbReference>
<dbReference type="RefSeq" id="WP_244768990.1">
    <property type="nucleotide sequence ID" value="NZ_BSOP01000010.1"/>
</dbReference>
<evidence type="ECO:0000313" key="2">
    <source>
        <dbReference type="Proteomes" id="UP001156702"/>
    </source>
</evidence>
<dbReference type="Proteomes" id="UP001156702">
    <property type="component" value="Unassembled WGS sequence"/>
</dbReference>
<keyword evidence="2" id="KW-1185">Reference proteome</keyword>
<comment type="caution">
    <text evidence="1">The sequence shown here is derived from an EMBL/GenBank/DDBJ whole genome shotgun (WGS) entry which is preliminary data.</text>
</comment>
<gene>
    <name evidence="1" type="ORF">GCM10007923_13010</name>
</gene>
<dbReference type="Pfam" id="PF08882">
    <property type="entry name" value="Acetone_carb_G"/>
    <property type="match status" value="1"/>
</dbReference>
<proteinExistence type="predicted"/>